<sequence length="99" mass="10851">MKWMRKPGEHAPAVAALRALLRNHFALGDAAVIVVAQLNCQVPGCPPVETLATFWDAAGERHRLRFFVPVADVTPADLPPRWYLPALRDDGIEDCSCCG</sequence>
<proteinExistence type="predicted"/>
<dbReference type="Proteomes" id="UP000484076">
    <property type="component" value="Unassembled WGS sequence"/>
</dbReference>
<protein>
    <submittedName>
        <fullName evidence="1">Uncharacterized protein</fullName>
    </submittedName>
</protein>
<name>A0A8X8KS01_9RHOB</name>
<dbReference type="AlphaFoldDB" id="A0A8X8KS01"/>
<accession>A0A8X8KS01</accession>
<keyword evidence="2" id="KW-1185">Reference proteome</keyword>
<gene>
    <name evidence="1" type="ORF">GEU84_015725</name>
</gene>
<dbReference type="RefSeq" id="WP_152827831.1">
    <property type="nucleotide sequence ID" value="NZ_WHUT02000010.1"/>
</dbReference>
<dbReference type="EMBL" id="WHUT02000010">
    <property type="protein sequence ID" value="NUB45847.1"/>
    <property type="molecule type" value="Genomic_DNA"/>
</dbReference>
<evidence type="ECO:0000313" key="2">
    <source>
        <dbReference type="Proteomes" id="UP000484076"/>
    </source>
</evidence>
<evidence type="ECO:0000313" key="1">
    <source>
        <dbReference type="EMBL" id="NUB45847.1"/>
    </source>
</evidence>
<organism evidence="1 2">
    <name type="scientific">Fertoeibacter niger</name>
    <dbReference type="NCBI Taxonomy" id="2656921"/>
    <lineage>
        <taxon>Bacteria</taxon>
        <taxon>Pseudomonadati</taxon>
        <taxon>Pseudomonadota</taxon>
        <taxon>Alphaproteobacteria</taxon>
        <taxon>Rhodobacterales</taxon>
        <taxon>Paracoccaceae</taxon>
        <taxon>Fertoeibacter</taxon>
    </lineage>
</organism>
<comment type="caution">
    <text evidence="1">The sequence shown here is derived from an EMBL/GenBank/DDBJ whole genome shotgun (WGS) entry which is preliminary data.</text>
</comment>
<reference evidence="1" key="1">
    <citation type="submission" date="2020-05" db="EMBL/GenBank/DDBJ databases">
        <title>Fertoebacter nigrum gen. nov., sp. nov., a new member of the family Rhodobacteraceae.</title>
        <authorList>
            <person name="Szuroczki S."/>
            <person name="Abbaszade G."/>
            <person name="Buni D."/>
            <person name="Schumann P."/>
            <person name="Toth E."/>
        </authorList>
    </citation>
    <scope>NUCLEOTIDE SEQUENCE</scope>
    <source>
        <strain evidence="1">RG-N-1a</strain>
    </source>
</reference>